<dbReference type="InterPro" id="IPR036400">
    <property type="entry name" value="Cyt_B5-like_heme/steroid_sf"/>
</dbReference>
<gene>
    <name evidence="14" type="ORF">HPP92_004515</name>
</gene>
<evidence type="ECO:0000256" key="10">
    <source>
        <dbReference type="RuleBase" id="RU364012"/>
    </source>
</evidence>
<dbReference type="PANTHER" id="PTHR31791">
    <property type="entry name" value="FRIGIDA-LIKE PROTEIN 3-RELATED"/>
    <property type="match status" value="1"/>
</dbReference>
<keyword evidence="15" id="KW-1185">Reference proteome</keyword>
<dbReference type="OrthoDB" id="1915602at2759"/>
<keyword evidence="4 12" id="KW-0812">Transmembrane</keyword>
<keyword evidence="6 10" id="KW-0221">Differentiation</keyword>
<feature type="transmembrane region" description="Helical" evidence="12">
    <location>
        <begin position="122"/>
        <end position="148"/>
    </location>
</feature>
<keyword evidence="10" id="KW-0217">Developmental protein</keyword>
<keyword evidence="7" id="KW-0408">Iron</keyword>
<reference evidence="14 15" key="1">
    <citation type="journal article" date="2020" name="Nat. Food">
        <title>A phased Vanilla planifolia genome enables genetic improvement of flavour and production.</title>
        <authorList>
            <person name="Hasing T."/>
            <person name="Tang H."/>
            <person name="Brym M."/>
            <person name="Khazi F."/>
            <person name="Huang T."/>
            <person name="Chambers A.H."/>
        </authorList>
    </citation>
    <scope>NUCLEOTIDE SEQUENCE [LARGE SCALE GENOMIC DNA]</scope>
    <source>
        <tissue evidence="14">Leaf</tissue>
    </source>
</reference>
<keyword evidence="9 12" id="KW-0472">Membrane</keyword>
<dbReference type="InterPro" id="IPR018506">
    <property type="entry name" value="Cyt_B5_heme-BS"/>
</dbReference>
<keyword evidence="8 10" id="KW-0287">Flowering</keyword>
<dbReference type="FunFam" id="3.10.120.10:FF:000002">
    <property type="entry name" value="Cytochrome b5 type B"/>
    <property type="match status" value="1"/>
</dbReference>
<dbReference type="AlphaFoldDB" id="A0A835VGH5"/>
<dbReference type="PROSITE" id="PS00191">
    <property type="entry name" value="CYTOCHROME_B5_1"/>
    <property type="match status" value="1"/>
</dbReference>
<organism evidence="14 15">
    <name type="scientific">Vanilla planifolia</name>
    <name type="common">Vanilla</name>
    <dbReference type="NCBI Taxonomy" id="51239"/>
    <lineage>
        <taxon>Eukaryota</taxon>
        <taxon>Viridiplantae</taxon>
        <taxon>Streptophyta</taxon>
        <taxon>Embryophyta</taxon>
        <taxon>Tracheophyta</taxon>
        <taxon>Spermatophyta</taxon>
        <taxon>Magnoliopsida</taxon>
        <taxon>Liliopsida</taxon>
        <taxon>Asparagales</taxon>
        <taxon>Orchidaceae</taxon>
        <taxon>Vanilloideae</taxon>
        <taxon>Vanilleae</taxon>
        <taxon>Vanilla</taxon>
    </lineage>
</organism>
<comment type="similarity">
    <text evidence="2 10">Belongs to the Frigida family.</text>
</comment>
<evidence type="ECO:0000256" key="12">
    <source>
        <dbReference type="SAM" id="Phobius"/>
    </source>
</evidence>
<accession>A0A835VGH5</accession>
<dbReference type="SMART" id="SM01117">
    <property type="entry name" value="Cyt-b5"/>
    <property type="match status" value="1"/>
</dbReference>
<evidence type="ECO:0000256" key="8">
    <source>
        <dbReference type="ARBA" id="ARBA00023089"/>
    </source>
</evidence>
<keyword evidence="5" id="KW-0479">Metal-binding</keyword>
<dbReference type="Proteomes" id="UP000636800">
    <property type="component" value="Chromosome 1"/>
</dbReference>
<evidence type="ECO:0000256" key="3">
    <source>
        <dbReference type="ARBA" id="ARBA00022617"/>
    </source>
</evidence>
<evidence type="ECO:0000256" key="9">
    <source>
        <dbReference type="ARBA" id="ARBA00023136"/>
    </source>
</evidence>
<dbReference type="GO" id="GO:0030154">
    <property type="term" value="P:cell differentiation"/>
    <property type="evidence" value="ECO:0007669"/>
    <property type="project" value="UniProtKB-KW"/>
</dbReference>
<dbReference type="InterPro" id="IPR001199">
    <property type="entry name" value="Cyt_B5-like_heme/steroid-bd"/>
</dbReference>
<evidence type="ECO:0000313" key="15">
    <source>
        <dbReference type="Proteomes" id="UP000636800"/>
    </source>
</evidence>
<comment type="subcellular location">
    <subcellularLocation>
        <location evidence="1">Membrane</location>
    </subcellularLocation>
</comment>
<feature type="domain" description="Cytochrome b5 heme-binding" evidence="13">
    <location>
        <begin position="4"/>
        <end position="85"/>
    </location>
</feature>
<evidence type="ECO:0000256" key="7">
    <source>
        <dbReference type="ARBA" id="ARBA00023004"/>
    </source>
</evidence>
<name>A0A835VGH5_VANPL</name>
<dbReference type="Pfam" id="PF07899">
    <property type="entry name" value="Frigida"/>
    <property type="match status" value="1"/>
</dbReference>
<dbReference type="Gene3D" id="3.10.120.10">
    <property type="entry name" value="Cytochrome b5-like heme/steroid binding domain"/>
    <property type="match status" value="1"/>
</dbReference>
<feature type="compositionally biased region" description="Basic and acidic residues" evidence="11">
    <location>
        <begin position="719"/>
        <end position="729"/>
    </location>
</feature>
<dbReference type="Pfam" id="PF00173">
    <property type="entry name" value="Cyt-b5"/>
    <property type="match status" value="1"/>
</dbReference>
<dbReference type="InterPro" id="IPR012474">
    <property type="entry name" value="Frigida"/>
</dbReference>
<keyword evidence="12" id="KW-1133">Transmembrane helix</keyword>
<dbReference type="GO" id="GO:0020037">
    <property type="term" value="F:heme binding"/>
    <property type="evidence" value="ECO:0007669"/>
    <property type="project" value="InterPro"/>
</dbReference>
<feature type="region of interest" description="Disordered" evidence="11">
    <location>
        <begin position="685"/>
        <end position="729"/>
    </location>
</feature>
<comment type="caution">
    <text evidence="14">The sequence shown here is derived from an EMBL/GenBank/DDBJ whole genome shotgun (WGS) entry which is preliminary data.</text>
</comment>
<evidence type="ECO:0000256" key="6">
    <source>
        <dbReference type="ARBA" id="ARBA00022782"/>
    </source>
</evidence>
<keyword evidence="3" id="KW-0349">Heme</keyword>
<proteinExistence type="inferred from homology"/>
<dbReference type="PANTHER" id="PTHR31791:SF4">
    <property type="entry name" value="FRIGIDA-LIKE PROTEIN 3"/>
    <property type="match status" value="1"/>
</dbReference>
<protein>
    <recommendedName>
        <fullName evidence="10">FRIGIDA-like protein</fullName>
    </recommendedName>
</protein>
<dbReference type="GO" id="GO:0009908">
    <property type="term" value="P:flower development"/>
    <property type="evidence" value="ECO:0007669"/>
    <property type="project" value="UniProtKB-KW"/>
</dbReference>
<feature type="region of interest" description="Disordered" evidence="11">
    <location>
        <begin position="92"/>
        <end position="113"/>
    </location>
</feature>
<sequence length="729" mass="80821">MTDSRWLSLSEISSHTSKDDCWLIIHGKVYDVTSFLEDHPGGDDVLLQAAGGFLPQSFTTQSFEDVGHSSVATTMMEEYLIGAVDGEGASKERKATAGDSSLTKNPQPERKPSAASRDFTDILLPLFILALAVAACYSSLFILILIAYRPNIYSLLTKPSVNSRHGTRIVKSICCTAAACYGCFPRLKEAWSFFFLLSLSDFDDVVGLLLFSLAVSYQSLQFATSVSVISDVSSSSGFFIMADAYSVSNLIDATTSKIQQLQQAFAELESHSAISLNVKWKELETHFYGLEQSLKRRFVELEHEENEYMGKVLEAQEILEKREAVVLAKEQASLERLQDKRDAALSALFEKCRNYPTPSTVENICYSSQESCVEDGSDITVTKSDVEGEAAVDSNYFDEKPHSQLEEFCEKMDVQGLHKYISDNRKDLASIRDSIPIALAAASNPFSLVLSSLKDFYSGEILGSDGKKDAGLLGLRRTCLMLMESLSSLMIESGSLSSQQKLTADIKQQAKAIANFWKPKLDNLDIFASSGNSLEAHAFLQLLATFDISSEFDENEICKLIPAVSRRRQTAELCRSLGVLEKMPGVIEVLINSGKQIDAVNLAFAFELMEKFPPVPLLKSYLKEARKVPQPKAGGMAPCAENEVNERELSALKAVIKCIEEHKLEEHYPVETLQKRVVQLEKVKADKRRAADAAKPQSKRPRANGNTYVRPIQSFPEKSFYRTPERSTS</sequence>
<dbReference type="GO" id="GO:0016020">
    <property type="term" value="C:membrane"/>
    <property type="evidence" value="ECO:0007669"/>
    <property type="project" value="UniProtKB-SubCell"/>
</dbReference>
<evidence type="ECO:0000256" key="5">
    <source>
        <dbReference type="ARBA" id="ARBA00022723"/>
    </source>
</evidence>
<evidence type="ECO:0000256" key="2">
    <source>
        <dbReference type="ARBA" id="ARBA00008956"/>
    </source>
</evidence>
<evidence type="ECO:0000256" key="1">
    <source>
        <dbReference type="ARBA" id="ARBA00004370"/>
    </source>
</evidence>
<evidence type="ECO:0000259" key="13">
    <source>
        <dbReference type="PROSITE" id="PS50255"/>
    </source>
</evidence>
<dbReference type="SUPFAM" id="SSF55856">
    <property type="entry name" value="Cytochrome b5-like heme/steroid binding domain"/>
    <property type="match status" value="1"/>
</dbReference>
<dbReference type="GO" id="GO:0046872">
    <property type="term" value="F:metal ion binding"/>
    <property type="evidence" value="ECO:0007669"/>
    <property type="project" value="UniProtKB-KW"/>
</dbReference>
<evidence type="ECO:0000256" key="11">
    <source>
        <dbReference type="SAM" id="MobiDB-lite"/>
    </source>
</evidence>
<evidence type="ECO:0000256" key="4">
    <source>
        <dbReference type="ARBA" id="ARBA00022692"/>
    </source>
</evidence>
<dbReference type="EMBL" id="JADCNL010000001">
    <property type="protein sequence ID" value="KAG0499824.1"/>
    <property type="molecule type" value="Genomic_DNA"/>
</dbReference>
<dbReference type="PROSITE" id="PS50255">
    <property type="entry name" value="CYTOCHROME_B5_2"/>
    <property type="match status" value="1"/>
</dbReference>
<evidence type="ECO:0000313" key="14">
    <source>
        <dbReference type="EMBL" id="KAG0499824.1"/>
    </source>
</evidence>